<dbReference type="InterPro" id="IPR006344">
    <property type="entry name" value="RecD"/>
</dbReference>
<dbReference type="GO" id="GO:0008854">
    <property type="term" value="F:exodeoxyribonuclease V activity"/>
    <property type="evidence" value="ECO:0007669"/>
    <property type="project" value="InterPro"/>
</dbReference>
<protein>
    <recommendedName>
        <fullName evidence="11">RecBCD enzyme subunit RecD</fullName>
        <ecNumber evidence="11">5.6.2.3</ecNumber>
    </recommendedName>
    <alternativeName>
        <fullName evidence="11">DNA 5'-3' helicase subunit RecD</fullName>
    </alternativeName>
    <alternativeName>
        <fullName evidence="11">Exonuclease V subunit RecD</fullName>
        <shortName evidence="11">ExoV subunit RecD</shortName>
    </alternativeName>
    <alternativeName>
        <fullName evidence="11">Helicase/nuclease RecBCD subunit RecD</fullName>
    </alternativeName>
</protein>
<feature type="binding site" evidence="11">
    <location>
        <begin position="184"/>
        <end position="191"/>
    </location>
    <ligand>
        <name>ATP</name>
        <dbReference type="ChEBI" id="CHEBI:30616"/>
    </ligand>
</feature>
<proteinExistence type="inferred from homology"/>
<dbReference type="GO" id="GO:0009338">
    <property type="term" value="C:exodeoxyribonuclease V complex"/>
    <property type="evidence" value="ECO:0007669"/>
    <property type="project" value="InterPro"/>
</dbReference>
<dbReference type="SUPFAM" id="SSF52540">
    <property type="entry name" value="P-loop containing nucleoside triphosphate hydrolases"/>
    <property type="match status" value="1"/>
</dbReference>
<dbReference type="Pfam" id="PF13245">
    <property type="entry name" value="AAA_19"/>
    <property type="match status" value="1"/>
</dbReference>
<name>A0A4R3N1M5_9GAMM</name>
<dbReference type="InterPro" id="IPR041851">
    <property type="entry name" value="RecD_N_sf"/>
</dbReference>
<evidence type="ECO:0000259" key="12">
    <source>
        <dbReference type="Pfam" id="PF13538"/>
    </source>
</evidence>
<dbReference type="GO" id="GO:0017116">
    <property type="term" value="F:single-stranded DNA helicase activity"/>
    <property type="evidence" value="ECO:0007669"/>
    <property type="project" value="TreeGrafter"/>
</dbReference>
<dbReference type="Gene3D" id="3.40.50.300">
    <property type="entry name" value="P-loop containing nucleotide triphosphate hydrolases"/>
    <property type="match status" value="3"/>
</dbReference>
<dbReference type="OrthoDB" id="9803432at2"/>
<dbReference type="Pfam" id="PF13538">
    <property type="entry name" value="UvrD_C_2"/>
    <property type="match status" value="1"/>
</dbReference>
<dbReference type="Gene3D" id="1.10.10.1020">
    <property type="entry name" value="RecBCD complex, subunit RecD, N-terminal domain"/>
    <property type="match status" value="1"/>
</dbReference>
<evidence type="ECO:0000256" key="1">
    <source>
        <dbReference type="ARBA" id="ARBA00022722"/>
    </source>
</evidence>
<keyword evidence="9 11" id="KW-0234">DNA repair</keyword>
<evidence type="ECO:0000256" key="9">
    <source>
        <dbReference type="ARBA" id="ARBA00023204"/>
    </source>
</evidence>
<evidence type="ECO:0000259" key="13">
    <source>
        <dbReference type="Pfam" id="PF21185"/>
    </source>
</evidence>
<keyword evidence="2 11" id="KW-0547">Nucleotide-binding</keyword>
<comment type="catalytic activity">
    <reaction evidence="11">
        <text>ATP + H2O = ADP + phosphate + H(+)</text>
        <dbReference type="Rhea" id="RHEA:13065"/>
        <dbReference type="ChEBI" id="CHEBI:15377"/>
        <dbReference type="ChEBI" id="CHEBI:15378"/>
        <dbReference type="ChEBI" id="CHEBI:30616"/>
        <dbReference type="ChEBI" id="CHEBI:43474"/>
        <dbReference type="ChEBI" id="CHEBI:456216"/>
        <dbReference type="EC" id="5.6.2.3"/>
    </reaction>
</comment>
<evidence type="ECO:0000256" key="2">
    <source>
        <dbReference type="ARBA" id="ARBA00022741"/>
    </source>
</evidence>
<evidence type="ECO:0000256" key="6">
    <source>
        <dbReference type="ARBA" id="ARBA00022839"/>
    </source>
</evidence>
<comment type="function">
    <text evidence="11">A helicase/nuclease that prepares dsDNA breaks (DSB) for recombinational DNA repair. Binds to DSBs and unwinds DNA via a highly rapid and processive ATP-dependent bidirectional helicase activity. Unwinds dsDNA until it encounters a Chi (crossover hotspot instigator) sequence from the 3' direction. Cuts ssDNA a few nucleotides 3' to the Chi site. The properties and activities of the enzyme are changed at Chi. The Chi-altered holoenzyme produces a long 3'-ssDNA overhang and facilitates RecA-binding to the ssDNA for homologous DNA recombination and repair. Holoenzyme degrades any linearized DNA that is unable to undergo homologous recombination. In the holoenzyme this subunit has ssDNA-dependent ATPase and 5'-3' helicase activity. When added to pre-assembled RecBC greatly stimulates nuclease activity and augments holoenzyme processivity. Negatively regulates the RecA-loading ability of RecBCD.</text>
</comment>
<dbReference type="GO" id="GO:0043139">
    <property type="term" value="F:5'-3' DNA helicase activity"/>
    <property type="evidence" value="ECO:0007669"/>
    <property type="project" value="UniProtKB-UniRule"/>
</dbReference>
<dbReference type="RefSeq" id="WP_114960877.1">
    <property type="nucleotide sequence ID" value="NZ_MSZW01000023.1"/>
</dbReference>
<dbReference type="EMBL" id="SMAP01000010">
    <property type="protein sequence ID" value="TCT20963.1"/>
    <property type="molecule type" value="Genomic_DNA"/>
</dbReference>
<accession>A0A4R3N1M5</accession>
<feature type="domain" description="UvrD-like helicase C-terminal" evidence="12">
    <location>
        <begin position="553"/>
        <end position="598"/>
    </location>
</feature>
<evidence type="ECO:0000256" key="5">
    <source>
        <dbReference type="ARBA" id="ARBA00022806"/>
    </source>
</evidence>
<evidence type="ECO:0000313" key="15">
    <source>
        <dbReference type="Proteomes" id="UP000295414"/>
    </source>
</evidence>
<dbReference type="PANTHER" id="PTHR43788:SF6">
    <property type="entry name" value="DNA HELICASE B"/>
    <property type="match status" value="1"/>
</dbReference>
<dbReference type="GO" id="GO:0003677">
    <property type="term" value="F:DNA binding"/>
    <property type="evidence" value="ECO:0007669"/>
    <property type="project" value="UniProtKB-UniRule"/>
</dbReference>
<dbReference type="GO" id="GO:0016887">
    <property type="term" value="F:ATP hydrolysis activity"/>
    <property type="evidence" value="ECO:0007669"/>
    <property type="project" value="RHEA"/>
</dbReference>
<keyword evidence="5 11" id="KW-0347">Helicase</keyword>
<keyword evidence="3 11" id="KW-0227">DNA damage</keyword>
<gene>
    <name evidence="11" type="primary">recD</name>
    <name evidence="14" type="ORF">EDC34_11014</name>
</gene>
<evidence type="ECO:0000256" key="3">
    <source>
        <dbReference type="ARBA" id="ARBA00022763"/>
    </source>
</evidence>
<keyword evidence="6 11" id="KW-0269">Exonuclease</keyword>
<keyword evidence="4 11" id="KW-0378">Hydrolase</keyword>
<reference evidence="14 15" key="1">
    <citation type="submission" date="2019-03" db="EMBL/GenBank/DDBJ databases">
        <title>Genomic Encyclopedia of Type Strains, Phase IV (KMG-IV): sequencing the most valuable type-strain genomes for metagenomic binning, comparative biology and taxonomic classification.</title>
        <authorList>
            <person name="Goeker M."/>
        </authorList>
    </citation>
    <scope>NUCLEOTIDE SEQUENCE [LARGE SCALE GENOMIC DNA]</scope>
    <source>
        <strain evidence="14 15">DSM 13605</strain>
    </source>
</reference>
<evidence type="ECO:0000256" key="10">
    <source>
        <dbReference type="ARBA" id="ARBA00023235"/>
    </source>
</evidence>
<dbReference type="Proteomes" id="UP000295414">
    <property type="component" value="Unassembled WGS sequence"/>
</dbReference>
<evidence type="ECO:0000256" key="11">
    <source>
        <dbReference type="HAMAP-Rule" id="MF_01487"/>
    </source>
</evidence>
<keyword evidence="7 11" id="KW-0067">ATP-binding</keyword>
<dbReference type="AlphaFoldDB" id="A0A4R3N1M5"/>
<organism evidence="14 15">
    <name type="scientific">Thermomonas haemolytica</name>
    <dbReference type="NCBI Taxonomy" id="141949"/>
    <lineage>
        <taxon>Bacteria</taxon>
        <taxon>Pseudomonadati</taxon>
        <taxon>Pseudomonadota</taxon>
        <taxon>Gammaproteobacteria</taxon>
        <taxon>Lysobacterales</taxon>
        <taxon>Lysobacteraceae</taxon>
        <taxon>Thermomonas</taxon>
    </lineage>
</organism>
<evidence type="ECO:0000256" key="7">
    <source>
        <dbReference type="ARBA" id="ARBA00022840"/>
    </source>
</evidence>
<keyword evidence="8 11" id="KW-0238">DNA-binding</keyword>
<comment type="subunit">
    <text evidence="11">Heterotrimer of RecB, RecC and RecD. All subunits contribute to DNA-binding.</text>
</comment>
<comment type="caution">
    <text evidence="14">The sequence shown here is derived from an EMBL/GenBank/DDBJ whole genome shotgun (WGS) entry which is preliminary data.</text>
</comment>
<dbReference type="GO" id="GO:0005524">
    <property type="term" value="F:ATP binding"/>
    <property type="evidence" value="ECO:0007669"/>
    <property type="project" value="UniProtKB-UniRule"/>
</dbReference>
<dbReference type="GO" id="GO:0000724">
    <property type="term" value="P:double-strand break repair via homologous recombination"/>
    <property type="evidence" value="ECO:0007669"/>
    <property type="project" value="UniProtKB-UniRule"/>
</dbReference>
<dbReference type="InterPro" id="IPR050534">
    <property type="entry name" value="Coronavir_polyprotein_1ab"/>
</dbReference>
<keyword evidence="10 11" id="KW-0413">Isomerase</keyword>
<dbReference type="CDD" id="cd18809">
    <property type="entry name" value="SF1_C_RecD"/>
    <property type="match status" value="1"/>
</dbReference>
<dbReference type="HAMAP" id="MF_01487">
    <property type="entry name" value="RecD"/>
    <property type="match status" value="1"/>
</dbReference>
<keyword evidence="1 11" id="KW-0540">Nuclease</keyword>
<dbReference type="Pfam" id="PF21185">
    <property type="entry name" value="RecD_N"/>
    <property type="match status" value="1"/>
</dbReference>
<dbReference type="InterPro" id="IPR027417">
    <property type="entry name" value="P-loop_NTPase"/>
</dbReference>
<comment type="similarity">
    <text evidence="11">Belongs to the RecD family.</text>
</comment>
<dbReference type="InterPro" id="IPR049550">
    <property type="entry name" value="RecD_N"/>
</dbReference>
<comment type="miscellaneous">
    <text evidence="11">In the RecBCD complex, RecB has a slow 3'-5' helicase, an exonuclease activity and loads RecA onto ssDNA, RecD has a fast 5'-3' helicase activity, while RecC stimulates the ATPase and processivity of the RecB helicase and contributes to recognition of the Chi site.</text>
</comment>
<dbReference type="EC" id="5.6.2.3" evidence="11"/>
<evidence type="ECO:0000313" key="14">
    <source>
        <dbReference type="EMBL" id="TCT20963.1"/>
    </source>
</evidence>
<sequence>MNGRGAGEAFDFHWPVARAGLPEAWRDLDRAVWRWMLAHGGDPATALAAGWASHAEGEGHSALPLEAVDADGQPLLDAAQRDALAGSALVEYRDGGASGATDAADGARPLVLEGGHLYLRRNHRAEVAVAAALRARRLAAQKPCQPLTDDDLRALFNGRWQEAEERQRAAVRQVPGRRLMVLTGGPGTGKTTTVLRMLLGLAREHAARHARAPQLRIAAPTGKAAQRLGESLRAGAAQLASGAQALGPEWRPHLQAVLASEPATVHRLLGSRGAGIRPAFHAGEPLPADIVVVDEASMLDLGLLRALLDALREDAVLVLVGDADQLTSVGTGAVMMDVVRAMEADGGEDLVRLDHCFRADATLVPINAAVRDGDAAAFTRAFAAAGTAAVRHPVPDAEALRRRLAAWARRLQDAFAAAGVADAVAADDGEALAGRLGVLRQQQLLCALREGPFGATAAAAQIAAHLRRWEALAPWVGNTWYPGRCVMVTRNDAAARLYNGDVGLCVVVAGDDGRPLLQVAFERASDAPGAREDVAGPGVRLFDPYTLPPHEDAFALTVHKSQGSEYRHVALLLPPDPRSPLLVRQMLYTGLSRARASLELWALPDVAEKALSTALRRHGRLAERISPGAAGA</sequence>
<dbReference type="NCBIfam" id="TIGR01447">
    <property type="entry name" value="recD"/>
    <property type="match status" value="1"/>
</dbReference>
<evidence type="ECO:0000256" key="8">
    <source>
        <dbReference type="ARBA" id="ARBA00023125"/>
    </source>
</evidence>
<evidence type="ECO:0000256" key="4">
    <source>
        <dbReference type="ARBA" id="ARBA00022801"/>
    </source>
</evidence>
<dbReference type="InterPro" id="IPR027785">
    <property type="entry name" value="UvrD-like_helicase_C"/>
</dbReference>
<dbReference type="PANTHER" id="PTHR43788">
    <property type="entry name" value="DNA2/NAM7 HELICASE FAMILY MEMBER"/>
    <property type="match status" value="1"/>
</dbReference>
<keyword evidence="15" id="KW-1185">Reference proteome</keyword>
<feature type="domain" description="RecBCD enzyme subunit RecD N-terminal" evidence="13">
    <location>
        <begin position="24"/>
        <end position="118"/>
    </location>
</feature>